<dbReference type="eggNOG" id="ENOG5033AAP">
    <property type="taxonomic scope" value="Bacteria"/>
</dbReference>
<evidence type="ECO:0000313" key="5">
    <source>
        <dbReference type="Proteomes" id="UP000050421"/>
    </source>
</evidence>
<protein>
    <recommendedName>
        <fullName evidence="6">DUF4890 domain-containing protein</fullName>
    </recommendedName>
</protein>
<keyword evidence="1" id="KW-0175">Coiled coil</keyword>
<organism evidence="4 5">
    <name type="scientific">Algoriphagus marincola HL-49</name>
    <dbReference type="NCBI Taxonomy" id="1305737"/>
    <lineage>
        <taxon>Bacteria</taxon>
        <taxon>Pseudomonadati</taxon>
        <taxon>Bacteroidota</taxon>
        <taxon>Cytophagia</taxon>
        <taxon>Cytophagales</taxon>
        <taxon>Cyclobacteriaceae</taxon>
        <taxon>Algoriphagus</taxon>
    </lineage>
</organism>
<feature type="coiled-coil region" evidence="1">
    <location>
        <begin position="54"/>
        <end position="102"/>
    </location>
</feature>
<evidence type="ECO:0000256" key="3">
    <source>
        <dbReference type="SAM" id="SignalP"/>
    </source>
</evidence>
<name>A0A0P8AG00_9BACT</name>
<gene>
    <name evidence="4" type="ORF">HLUCCX10_10730</name>
</gene>
<dbReference type="AlphaFoldDB" id="A0A0P8AG00"/>
<reference evidence="4 5" key="1">
    <citation type="submission" date="2015-09" db="EMBL/GenBank/DDBJ databases">
        <title>Identification and resolution of microdiversity through metagenomic sequencing of parallel consortia.</title>
        <authorList>
            <person name="Nelson W.C."/>
            <person name="Romine M.F."/>
            <person name="Lindemann S.R."/>
        </authorList>
    </citation>
    <scope>NUCLEOTIDE SEQUENCE [LARGE SCALE GENOMIC DNA]</scope>
    <source>
        <strain evidence="4">HL-49</strain>
    </source>
</reference>
<keyword evidence="3" id="KW-0732">Signal</keyword>
<dbReference type="PATRIC" id="fig|1305737.6.peg.2774"/>
<dbReference type="OrthoDB" id="978077at2"/>
<dbReference type="Pfam" id="PF16231">
    <property type="entry name" value="DUF4890"/>
    <property type="match status" value="1"/>
</dbReference>
<evidence type="ECO:0000256" key="2">
    <source>
        <dbReference type="SAM" id="MobiDB-lite"/>
    </source>
</evidence>
<accession>A0A0P8AG00</accession>
<proteinExistence type="predicted"/>
<feature type="chain" id="PRO_5006147845" description="DUF4890 domain-containing protein" evidence="3">
    <location>
        <begin position="21"/>
        <end position="135"/>
    </location>
</feature>
<sequence length="135" mass="15888">MKKLLVSIAMIFLVSLGTFAQQQRRGERPDPEARAKMMTERMAEELGLNEEQKAKILEINLANAQKRKVAMEGQRVDREALKEEMKKQDEQIQEVLTEEQRKKWEEIKEARRSRGPRGGQIEDREEFRKRRGGNH</sequence>
<feature type="region of interest" description="Disordered" evidence="2">
    <location>
        <begin position="107"/>
        <end position="135"/>
    </location>
</feature>
<evidence type="ECO:0000256" key="1">
    <source>
        <dbReference type="SAM" id="Coils"/>
    </source>
</evidence>
<dbReference type="EMBL" id="LJXT01000065">
    <property type="protein sequence ID" value="KPQ14400.1"/>
    <property type="molecule type" value="Genomic_DNA"/>
</dbReference>
<evidence type="ECO:0000313" key="4">
    <source>
        <dbReference type="EMBL" id="KPQ14400.1"/>
    </source>
</evidence>
<comment type="caution">
    <text evidence="4">The sequence shown here is derived from an EMBL/GenBank/DDBJ whole genome shotgun (WGS) entry which is preliminary data.</text>
</comment>
<evidence type="ECO:0008006" key="6">
    <source>
        <dbReference type="Google" id="ProtNLM"/>
    </source>
</evidence>
<dbReference type="InterPro" id="IPR032612">
    <property type="entry name" value="DUF4890"/>
</dbReference>
<dbReference type="Proteomes" id="UP000050421">
    <property type="component" value="Unassembled WGS sequence"/>
</dbReference>
<dbReference type="STRING" id="1305737.GCA_000526355_03134"/>
<feature type="signal peptide" evidence="3">
    <location>
        <begin position="1"/>
        <end position="20"/>
    </location>
</feature>